<dbReference type="AlphaFoldDB" id="A0A383ESS5"/>
<evidence type="ECO:0000313" key="1">
    <source>
        <dbReference type="EMBL" id="SVE59966.1"/>
    </source>
</evidence>
<proteinExistence type="predicted"/>
<name>A0A383ESS5_9ZZZZ</name>
<organism evidence="1">
    <name type="scientific">marine metagenome</name>
    <dbReference type="NCBI Taxonomy" id="408172"/>
    <lineage>
        <taxon>unclassified sequences</taxon>
        <taxon>metagenomes</taxon>
        <taxon>ecological metagenomes</taxon>
    </lineage>
</organism>
<reference evidence="1" key="1">
    <citation type="submission" date="2018-05" db="EMBL/GenBank/DDBJ databases">
        <authorList>
            <person name="Lanie J.A."/>
            <person name="Ng W.-L."/>
            <person name="Kazmierczak K.M."/>
            <person name="Andrzejewski T.M."/>
            <person name="Davidsen T.M."/>
            <person name="Wayne K.J."/>
            <person name="Tettelin H."/>
            <person name="Glass J.I."/>
            <person name="Rusch D."/>
            <person name="Podicherti R."/>
            <person name="Tsui H.-C.T."/>
            <person name="Winkler M.E."/>
        </authorList>
    </citation>
    <scope>NUCLEOTIDE SEQUENCE</scope>
</reference>
<gene>
    <name evidence="1" type="ORF">METZ01_LOCUS512820</name>
</gene>
<sequence>MTKNEFEVTKWAAVRDMMSTDRSKLVLHITGVYLKICQSGVYMSQIQYWQLN</sequence>
<accession>A0A383ESS5</accession>
<protein>
    <submittedName>
        <fullName evidence="1">Uncharacterized protein</fullName>
    </submittedName>
</protein>
<dbReference type="EMBL" id="UINC01228587">
    <property type="protein sequence ID" value="SVE59966.1"/>
    <property type="molecule type" value="Genomic_DNA"/>
</dbReference>